<reference evidence="1" key="1">
    <citation type="submission" date="2022-07" db="EMBL/GenBank/DDBJ databases">
        <title>Phylogenomic reconstructions and comparative analyses of Kickxellomycotina fungi.</title>
        <authorList>
            <person name="Reynolds N.K."/>
            <person name="Stajich J.E."/>
            <person name="Barry K."/>
            <person name="Grigoriev I.V."/>
            <person name="Crous P."/>
            <person name="Smith M.E."/>
        </authorList>
    </citation>
    <scope>NUCLEOTIDE SEQUENCE</scope>
    <source>
        <strain evidence="1">CBS 190363</strain>
    </source>
</reference>
<dbReference type="Proteomes" id="UP001139981">
    <property type="component" value="Unassembled WGS sequence"/>
</dbReference>
<sequence>MNNMLFDNLSTQGLFSDFSGYTSPVDATPNPSQQQFSLGMPPTPMSASYPHYQSHSLMSPMSLYQLGTINSAPPNMLEFPHKMMARREVEETMMPVIATPAPTLAKPPAVRRNRSQMVTTTEHRYRPKSVLVGTEIDGSNMSAGSNISGANNRSVSLTDSCGIANGGGGYRYEHVFSINERVEPTPYRRGNQYQLVSAPIGFAATRTGGIAAAKARRVASTCENSTFGLLGGGNNSGSNSNNLLTMMPVAVKQEQVATSHHIQEEEDDDDDDDDDDSCDKENVLSFMNSQDILLSQASYGGLCFSDSAAEEFSPLAIKTEAAAAAAASVSSPAKVEPIVAAASKKRARKDPAAAAAAASSNKRPKQSTTAAAALISESKCNGDGDGGKCSGEIRCEHPDCDKSFTRKYNLTSHERTHTNERPYACTMCDQRFSRNHDLKRHTKIHTGKKPFTCEYCDRKFARADALGRHKSGVPTCKRAGANKKNIKPALGMVD</sequence>
<evidence type="ECO:0000313" key="2">
    <source>
        <dbReference type="Proteomes" id="UP001139981"/>
    </source>
</evidence>
<organism evidence="1 2">
    <name type="scientific">Coemansia aciculifera</name>
    <dbReference type="NCBI Taxonomy" id="417176"/>
    <lineage>
        <taxon>Eukaryota</taxon>
        <taxon>Fungi</taxon>
        <taxon>Fungi incertae sedis</taxon>
        <taxon>Zoopagomycota</taxon>
        <taxon>Kickxellomycotina</taxon>
        <taxon>Kickxellomycetes</taxon>
        <taxon>Kickxellales</taxon>
        <taxon>Kickxellaceae</taxon>
        <taxon>Coemansia</taxon>
    </lineage>
</organism>
<proteinExistence type="predicted"/>
<comment type="caution">
    <text evidence="1">The sequence shown here is derived from an EMBL/GenBank/DDBJ whole genome shotgun (WGS) entry which is preliminary data.</text>
</comment>
<accession>A0ACC1M023</accession>
<keyword evidence="2" id="KW-1185">Reference proteome</keyword>
<protein>
    <submittedName>
        <fullName evidence="1">Uncharacterized protein</fullName>
    </submittedName>
</protein>
<dbReference type="EMBL" id="JANBVB010001036">
    <property type="protein sequence ID" value="KAJ2891285.1"/>
    <property type="molecule type" value="Genomic_DNA"/>
</dbReference>
<evidence type="ECO:0000313" key="1">
    <source>
        <dbReference type="EMBL" id="KAJ2891285.1"/>
    </source>
</evidence>
<name>A0ACC1M023_9FUNG</name>
<gene>
    <name evidence="1" type="ORF">IWW38_003687</name>
</gene>